<dbReference type="GeneID" id="76207516"/>
<dbReference type="EMBL" id="BMNM01000013">
    <property type="protein sequence ID" value="GGI85389.1"/>
    <property type="molecule type" value="Genomic_DNA"/>
</dbReference>
<feature type="transmembrane region" description="Helical" evidence="5">
    <location>
        <begin position="166"/>
        <end position="186"/>
    </location>
</feature>
<feature type="transmembrane region" description="Helical" evidence="5">
    <location>
        <begin position="469"/>
        <end position="486"/>
    </location>
</feature>
<keyword evidence="2 5" id="KW-0812">Transmembrane</keyword>
<reference evidence="7" key="2">
    <citation type="submission" date="2020-09" db="EMBL/GenBank/DDBJ databases">
        <authorList>
            <person name="Sun Q."/>
            <person name="Ohkuma M."/>
        </authorList>
    </citation>
    <scope>NUCLEOTIDE SEQUENCE</scope>
    <source>
        <strain evidence="7">JCM 11219</strain>
    </source>
</reference>
<reference evidence="6" key="4">
    <citation type="journal article" date="2023" name="Microbiol. Resour. Announc.">
        <title>Complete Genome Sequence of Vulcanisaeta souniana Strain IC-059, a Hyperthermophilic Archaeon Isolated from Hot Spring Water in Japan.</title>
        <authorList>
            <person name="Kato S."/>
            <person name="Itoh T."/>
            <person name="Wu L."/>
            <person name="Ma J."/>
            <person name="Ohkuma M."/>
        </authorList>
    </citation>
    <scope>NUCLEOTIDE SEQUENCE</scope>
    <source>
        <strain evidence="6">JCM 11219</strain>
    </source>
</reference>
<dbReference type="AlphaFoldDB" id="A0A830EHJ3"/>
<dbReference type="PANTHER" id="PTHR42770">
    <property type="entry name" value="AMINO ACID TRANSPORTER-RELATED"/>
    <property type="match status" value="1"/>
</dbReference>
<evidence type="ECO:0000313" key="8">
    <source>
        <dbReference type="Proteomes" id="UP000657075"/>
    </source>
</evidence>
<evidence type="ECO:0000256" key="2">
    <source>
        <dbReference type="ARBA" id="ARBA00022692"/>
    </source>
</evidence>
<protein>
    <recommendedName>
        <fullName evidence="10">Amino acid transporter</fullName>
    </recommendedName>
</protein>
<dbReference type="EMBL" id="AP026830">
    <property type="protein sequence ID" value="BDR92884.1"/>
    <property type="molecule type" value="Genomic_DNA"/>
</dbReference>
<evidence type="ECO:0000313" key="6">
    <source>
        <dbReference type="EMBL" id="BDR92884.1"/>
    </source>
</evidence>
<keyword evidence="3 5" id="KW-1133">Transmembrane helix</keyword>
<proteinExistence type="predicted"/>
<feature type="transmembrane region" description="Helical" evidence="5">
    <location>
        <begin position="49"/>
        <end position="71"/>
    </location>
</feature>
<dbReference type="Gene3D" id="1.20.1740.10">
    <property type="entry name" value="Amino acid/polyamine transporter I"/>
    <property type="match status" value="1"/>
</dbReference>
<feature type="transmembrane region" description="Helical" evidence="5">
    <location>
        <begin position="367"/>
        <end position="391"/>
    </location>
</feature>
<dbReference type="PANTHER" id="PTHR42770:SF7">
    <property type="entry name" value="MEMBRANE PROTEIN"/>
    <property type="match status" value="1"/>
</dbReference>
<feature type="transmembrane region" description="Helical" evidence="5">
    <location>
        <begin position="20"/>
        <end position="43"/>
    </location>
</feature>
<comment type="subcellular location">
    <subcellularLocation>
        <location evidence="1">Membrane</location>
        <topology evidence="1">Multi-pass membrane protein</topology>
    </subcellularLocation>
</comment>
<evidence type="ECO:0000313" key="9">
    <source>
        <dbReference type="Proteomes" id="UP001060771"/>
    </source>
</evidence>
<evidence type="ECO:0000256" key="1">
    <source>
        <dbReference type="ARBA" id="ARBA00004141"/>
    </source>
</evidence>
<dbReference type="OrthoDB" id="41793at2157"/>
<gene>
    <name evidence="7" type="ORF">GCM10007112_23010</name>
    <name evidence="6" type="ORF">Vsou_19770</name>
</gene>
<dbReference type="RefSeq" id="WP_188604058.1">
    <property type="nucleotide sequence ID" value="NZ_AP026830.1"/>
</dbReference>
<feature type="transmembrane region" description="Helical" evidence="5">
    <location>
        <begin position="141"/>
        <end position="159"/>
    </location>
</feature>
<evidence type="ECO:0000313" key="7">
    <source>
        <dbReference type="EMBL" id="GGI85389.1"/>
    </source>
</evidence>
<keyword evidence="9" id="KW-1185">Reference proteome</keyword>
<evidence type="ECO:0000256" key="5">
    <source>
        <dbReference type="SAM" id="Phobius"/>
    </source>
</evidence>
<organism evidence="7 8">
    <name type="scientific">Vulcanisaeta souniana JCM 11219</name>
    <dbReference type="NCBI Taxonomy" id="1293586"/>
    <lineage>
        <taxon>Archaea</taxon>
        <taxon>Thermoproteota</taxon>
        <taxon>Thermoprotei</taxon>
        <taxon>Thermoproteales</taxon>
        <taxon>Thermoproteaceae</taxon>
        <taxon>Vulcanisaeta</taxon>
    </lineage>
</organism>
<feature type="transmembrane region" description="Helical" evidence="5">
    <location>
        <begin position="216"/>
        <end position="237"/>
    </location>
</feature>
<dbReference type="PIRSF" id="PIRSF006060">
    <property type="entry name" value="AA_transporter"/>
    <property type="match status" value="1"/>
</dbReference>
<evidence type="ECO:0000256" key="4">
    <source>
        <dbReference type="ARBA" id="ARBA00023136"/>
    </source>
</evidence>
<feature type="transmembrane region" description="Helical" evidence="5">
    <location>
        <begin position="306"/>
        <end position="326"/>
    </location>
</feature>
<accession>A0A830EHJ3</accession>
<keyword evidence="4 5" id="KW-0472">Membrane</keyword>
<dbReference type="Proteomes" id="UP001060771">
    <property type="component" value="Chromosome"/>
</dbReference>
<dbReference type="Proteomes" id="UP000657075">
    <property type="component" value="Unassembled WGS sequence"/>
</dbReference>
<sequence>MNIFVRESTGLVREVGPFRLLLMSMGYNGFLTIPFVYLAGLYLYGAGSIAYAALVVSWLMFIPGALLWYYITRQYPRTAGDYVYFSRLSPPIGFAAWFNFTVGEMLYDAVLVYFAIAQLGTVMQALNNPLASVVLNPRNEFILAVILITVLIMVNVVSARAGLTMFAVMSLAALATFIASAIYVLSLPRGIIEGSLGIEYLKAANEANKVSVTGGLYGLFGMVAFTTAVWAYMNYPVTIGGEIRRDRLTVLLGIIGVLVLGGLFFTLFVAAFLKGFGLRFYVGASYMSAYGLDNGYILVNPGADLALMHTPIAIALAYSSVLWYIAPVAGVIVQISRYLLAFSMDRVLPMALSYVSLRTHSPIMAHLVDLVVTIALIYILILTPLSSALLYAIDLDALVLLVFTFVVSILLALVMHVRGIIKLEASKRLLITLDLVYLMVLSIFVYYWLTQSQYYLLITGSPLQLLAESSIIFIVGLVVFAAASYIRSKEGIPLSLTYAEIPPE</sequence>
<reference evidence="9" key="3">
    <citation type="submission" date="2022-09" db="EMBL/GenBank/DDBJ databases">
        <title>Complete genome sequence of Vulcanisaeta souniana.</title>
        <authorList>
            <person name="Kato S."/>
            <person name="Itoh T."/>
            <person name="Ohkuma M."/>
        </authorList>
    </citation>
    <scope>NUCLEOTIDE SEQUENCE [LARGE SCALE GENOMIC DNA]</scope>
    <source>
        <strain evidence="9">JCM 11219</strain>
    </source>
</reference>
<evidence type="ECO:0000256" key="3">
    <source>
        <dbReference type="ARBA" id="ARBA00022989"/>
    </source>
</evidence>
<feature type="transmembrane region" description="Helical" evidence="5">
    <location>
        <begin position="397"/>
        <end position="417"/>
    </location>
</feature>
<dbReference type="GO" id="GO:0016020">
    <property type="term" value="C:membrane"/>
    <property type="evidence" value="ECO:0007669"/>
    <property type="project" value="UniProtKB-SubCell"/>
</dbReference>
<feature type="transmembrane region" description="Helical" evidence="5">
    <location>
        <begin position="249"/>
        <end position="272"/>
    </location>
</feature>
<evidence type="ECO:0008006" key="10">
    <source>
        <dbReference type="Google" id="ProtNLM"/>
    </source>
</evidence>
<reference evidence="7" key="1">
    <citation type="journal article" date="2014" name="Int. J. Syst. Evol. Microbiol.">
        <title>Complete genome sequence of Corynebacterium casei LMG S-19264T (=DSM 44701T), isolated from a smear-ripened cheese.</title>
        <authorList>
            <consortium name="US DOE Joint Genome Institute (JGI-PGF)"/>
            <person name="Walter F."/>
            <person name="Albersmeier A."/>
            <person name="Kalinowski J."/>
            <person name="Ruckert C."/>
        </authorList>
    </citation>
    <scope>NUCLEOTIDE SEQUENCE</scope>
    <source>
        <strain evidence="7">JCM 11219</strain>
    </source>
</reference>
<name>A0A830EHJ3_9CREN</name>
<feature type="transmembrane region" description="Helical" evidence="5">
    <location>
        <begin position="92"/>
        <end position="121"/>
    </location>
</feature>
<dbReference type="InterPro" id="IPR050367">
    <property type="entry name" value="APC_superfamily"/>
</dbReference>
<feature type="transmembrane region" description="Helical" evidence="5">
    <location>
        <begin position="429"/>
        <end position="449"/>
    </location>
</feature>